<feature type="transmembrane region" description="Helical" evidence="1">
    <location>
        <begin position="184"/>
        <end position="204"/>
    </location>
</feature>
<accession>A0A814QXW4</accession>
<gene>
    <name evidence="2" type="ORF">XAT740_LOCUS19662</name>
</gene>
<evidence type="ECO:0008006" key="4">
    <source>
        <dbReference type="Google" id="ProtNLM"/>
    </source>
</evidence>
<dbReference type="Proteomes" id="UP000663828">
    <property type="component" value="Unassembled WGS sequence"/>
</dbReference>
<keyword evidence="1" id="KW-1133">Transmembrane helix</keyword>
<keyword evidence="1" id="KW-0472">Membrane</keyword>
<feature type="transmembrane region" description="Helical" evidence="1">
    <location>
        <begin position="133"/>
        <end position="153"/>
    </location>
</feature>
<feature type="transmembrane region" description="Helical" evidence="1">
    <location>
        <begin position="70"/>
        <end position="90"/>
    </location>
</feature>
<dbReference type="Pfam" id="PF11911">
    <property type="entry name" value="DUF3429"/>
    <property type="match status" value="1"/>
</dbReference>
<evidence type="ECO:0000313" key="2">
    <source>
        <dbReference type="EMBL" id="CAF1126377.1"/>
    </source>
</evidence>
<organism evidence="2 3">
    <name type="scientific">Adineta ricciae</name>
    <name type="common">Rotifer</name>
    <dbReference type="NCBI Taxonomy" id="249248"/>
    <lineage>
        <taxon>Eukaryota</taxon>
        <taxon>Metazoa</taxon>
        <taxon>Spiralia</taxon>
        <taxon>Gnathifera</taxon>
        <taxon>Rotifera</taxon>
        <taxon>Eurotatoria</taxon>
        <taxon>Bdelloidea</taxon>
        <taxon>Adinetida</taxon>
        <taxon>Adinetidae</taxon>
        <taxon>Adineta</taxon>
    </lineage>
</organism>
<evidence type="ECO:0000256" key="1">
    <source>
        <dbReference type="SAM" id="Phobius"/>
    </source>
</evidence>
<dbReference type="InterPro" id="IPR021836">
    <property type="entry name" value="DUF3429"/>
</dbReference>
<feature type="transmembrane region" description="Helical" evidence="1">
    <location>
        <begin position="102"/>
        <end position="121"/>
    </location>
</feature>
<dbReference type="AlphaFoldDB" id="A0A814QXW4"/>
<protein>
    <recommendedName>
        <fullName evidence="4">Transmembrane protein 69</fullName>
    </recommendedName>
</protein>
<sequence length="218" mass="24776">MLATAFPCRSLSFLFLRRRVPCSLWNNSAIRTTYSNEFTKNELLRQYNDKQASTYFDQFRYLRHLKDAPTAPLAFGLLGLVPFAAVPMYMYSTGIYSPDLAFTQLAYSASILSFIGGIRWGTLLRESNDWKQYAYSILPSVAAWLALLVPGRWSILWALSSLQGFGFYDVTQPGYPLWFKGLRVLLTAVSSLTLFATLTLSFILPKKEAITKNTQRTM</sequence>
<keyword evidence="1" id="KW-0812">Transmembrane</keyword>
<dbReference type="EMBL" id="CAJNOR010001348">
    <property type="protein sequence ID" value="CAF1126377.1"/>
    <property type="molecule type" value="Genomic_DNA"/>
</dbReference>
<keyword evidence="3" id="KW-1185">Reference proteome</keyword>
<dbReference type="PANTHER" id="PTHR15887:SF1">
    <property type="entry name" value="TRANSMEMBRANE PROTEIN 69"/>
    <property type="match status" value="1"/>
</dbReference>
<reference evidence="2" key="1">
    <citation type="submission" date="2021-02" db="EMBL/GenBank/DDBJ databases">
        <authorList>
            <person name="Nowell W R."/>
        </authorList>
    </citation>
    <scope>NUCLEOTIDE SEQUENCE</scope>
</reference>
<proteinExistence type="predicted"/>
<name>A0A814QXW4_ADIRI</name>
<dbReference type="PANTHER" id="PTHR15887">
    <property type="entry name" value="TRANSMEMBRANE PROTEIN 69"/>
    <property type="match status" value="1"/>
</dbReference>
<evidence type="ECO:0000313" key="3">
    <source>
        <dbReference type="Proteomes" id="UP000663828"/>
    </source>
</evidence>
<comment type="caution">
    <text evidence="2">The sequence shown here is derived from an EMBL/GenBank/DDBJ whole genome shotgun (WGS) entry which is preliminary data.</text>
</comment>